<accession>D5AFM8</accession>
<keyword evidence="1" id="KW-0472">Membrane</keyword>
<feature type="domain" description="Glycerophosphoryl diester phosphodiesterase membrane" evidence="2">
    <location>
        <begin position="4"/>
        <end position="217"/>
    </location>
</feature>
<dbReference type="PATRIC" id="fig|423211.3.peg.177"/>
<name>D5AFM8_STRGZ</name>
<evidence type="ECO:0000259" key="2">
    <source>
        <dbReference type="Pfam" id="PF10110"/>
    </source>
</evidence>
<organism evidence="3 4">
    <name type="scientific">Streptococcus suis (strain GZ1)</name>
    <dbReference type="NCBI Taxonomy" id="423211"/>
    <lineage>
        <taxon>Bacteria</taxon>
        <taxon>Bacillati</taxon>
        <taxon>Bacillota</taxon>
        <taxon>Bacilli</taxon>
        <taxon>Lactobacillales</taxon>
        <taxon>Streptococcaceae</taxon>
        <taxon>Streptococcus</taxon>
    </lineage>
</organism>
<dbReference type="KEGG" id="ssw:SSGZ1_0178"/>
<gene>
    <name evidence="3" type="ordered locus">SSGZ1_0178</name>
</gene>
<dbReference type="InterPro" id="IPR018476">
    <property type="entry name" value="GlyceroP-diester-Pdiesterase_M"/>
</dbReference>
<dbReference type="Pfam" id="PF10110">
    <property type="entry name" value="GPDPase_memb"/>
    <property type="match status" value="1"/>
</dbReference>
<dbReference type="EMBL" id="CP000837">
    <property type="protein sequence ID" value="ADE30643.1"/>
    <property type="molecule type" value="Genomic_DNA"/>
</dbReference>
<protein>
    <submittedName>
        <fullName evidence="3">Glycerophosphoryl diester phosphodiesterase</fullName>
    </submittedName>
</protein>
<feature type="transmembrane region" description="Helical" evidence="1">
    <location>
        <begin position="12"/>
        <end position="34"/>
    </location>
</feature>
<sequence>MKKIQREFQKIYYNLDKILLLFFTLFTFMEFVWIPLNSWISEGLLAMTGHAYLSPTNLLSVFAENLLVTGLFILLFFVNIAIAYLELALLFTGVWQLLDEKVKHLPDYLRDVRDSMVAIIRHSSLPKVLFLLFYSVILLPFLRRVLNIYYFNKIVVPQFIVDYLSNTVWLGILILFFLLLFFWLASRFMYALPNIYFEHRSVKESIAYSWKKTREENKSVPFSV</sequence>
<proteinExistence type="predicted"/>
<feature type="transmembrane region" description="Helical" evidence="1">
    <location>
        <begin position="163"/>
        <end position="185"/>
    </location>
</feature>
<evidence type="ECO:0000256" key="1">
    <source>
        <dbReference type="SAM" id="Phobius"/>
    </source>
</evidence>
<keyword evidence="1" id="KW-1133">Transmembrane helix</keyword>
<feature type="transmembrane region" description="Helical" evidence="1">
    <location>
        <begin position="66"/>
        <end position="91"/>
    </location>
</feature>
<evidence type="ECO:0000313" key="4">
    <source>
        <dbReference type="Proteomes" id="UP000002359"/>
    </source>
</evidence>
<dbReference type="HOGENOM" id="CLU_1234445_0_0_9"/>
<dbReference type="Proteomes" id="UP000002359">
    <property type="component" value="Chromosome"/>
</dbReference>
<dbReference type="AlphaFoldDB" id="D5AFM8"/>
<evidence type="ECO:0000313" key="3">
    <source>
        <dbReference type="EMBL" id="ADE30643.1"/>
    </source>
</evidence>
<feature type="transmembrane region" description="Helical" evidence="1">
    <location>
        <begin position="128"/>
        <end position="151"/>
    </location>
</feature>
<reference evidence="3 4" key="1">
    <citation type="journal article" date="2009" name="J. Infect. Dis.">
        <title>Clinical, experimental, and genomic differences between intermediately pathogenic, highly pathogenic, and epidemic Streptococcus suis.</title>
        <authorList>
            <person name="Ye C."/>
            <person name="Zheng H."/>
            <person name="Zhang J."/>
            <person name="Jing H."/>
            <person name="Wang L."/>
            <person name="Xiong Y."/>
            <person name="Wang W."/>
            <person name="Zhou Z."/>
            <person name="Sun Q."/>
            <person name="Luo X."/>
            <person name="Du H."/>
            <person name="Gottschalk M."/>
            <person name="Xu J."/>
        </authorList>
    </citation>
    <scope>NUCLEOTIDE SEQUENCE [LARGE SCALE GENOMIC DNA]</scope>
    <source>
        <strain evidence="3 4">GZ1</strain>
    </source>
</reference>
<keyword evidence="1" id="KW-0812">Transmembrane</keyword>